<dbReference type="InterPro" id="IPR015422">
    <property type="entry name" value="PyrdxlP-dep_Trfase_small"/>
</dbReference>
<dbReference type="PANTHER" id="PTHR11601:SF34">
    <property type="entry name" value="CYSTEINE DESULFURASE"/>
    <property type="match status" value="1"/>
</dbReference>
<evidence type="ECO:0000313" key="4">
    <source>
        <dbReference type="Proteomes" id="UP000029995"/>
    </source>
</evidence>
<dbReference type="EMBL" id="JANX01000270">
    <property type="protein sequence ID" value="KGM32738.1"/>
    <property type="molecule type" value="Genomic_DNA"/>
</dbReference>
<gene>
    <name evidence="3" type="ORF">P409_19640</name>
</gene>
<dbReference type="InterPro" id="IPR015424">
    <property type="entry name" value="PyrdxlP-dep_Trfase"/>
</dbReference>
<accession>A0A0A0D4K8</accession>
<evidence type="ECO:0000313" key="3">
    <source>
        <dbReference type="EMBL" id="KGM32738.1"/>
    </source>
</evidence>
<dbReference type="AlphaFoldDB" id="A0A0A0D4K8"/>
<dbReference type="GO" id="GO:0031071">
    <property type="term" value="F:cysteine desulfurase activity"/>
    <property type="evidence" value="ECO:0007669"/>
    <property type="project" value="UniProtKB-EC"/>
</dbReference>
<comment type="cofactor">
    <cofactor evidence="1">
        <name>pyridoxal 5'-phosphate</name>
        <dbReference type="ChEBI" id="CHEBI:597326"/>
    </cofactor>
</comment>
<evidence type="ECO:0000256" key="2">
    <source>
        <dbReference type="ARBA" id="ARBA00050776"/>
    </source>
</evidence>
<name>A0A0A0D4K8_9PROT</name>
<dbReference type="Proteomes" id="UP000029995">
    <property type="component" value="Unassembled WGS sequence"/>
</dbReference>
<comment type="caution">
    <text evidence="3">The sequence shown here is derived from an EMBL/GenBank/DDBJ whole genome shotgun (WGS) entry which is preliminary data.</text>
</comment>
<organism evidence="3 4">
    <name type="scientific">Inquilinus limosus MP06</name>
    <dbReference type="NCBI Taxonomy" id="1398085"/>
    <lineage>
        <taxon>Bacteria</taxon>
        <taxon>Pseudomonadati</taxon>
        <taxon>Pseudomonadota</taxon>
        <taxon>Alphaproteobacteria</taxon>
        <taxon>Rhodospirillales</taxon>
        <taxon>Rhodospirillaceae</taxon>
        <taxon>Inquilinus</taxon>
    </lineage>
</organism>
<protein>
    <recommendedName>
        <fullName evidence="5">Cysteine desulfurase</fullName>
    </recommendedName>
</protein>
<reference evidence="3 4" key="1">
    <citation type="submission" date="2014-01" db="EMBL/GenBank/DDBJ databases">
        <title>Genome sequence determination for a cystic fibrosis isolate, Inquilinus limosus.</title>
        <authorList>
            <person name="Pino M."/>
            <person name="Di Conza J."/>
            <person name="Gutkind G."/>
        </authorList>
    </citation>
    <scope>NUCLEOTIDE SEQUENCE [LARGE SCALE GENOMIC DNA]</scope>
    <source>
        <strain evidence="3 4">MP06</strain>
    </source>
</reference>
<evidence type="ECO:0000256" key="1">
    <source>
        <dbReference type="ARBA" id="ARBA00001933"/>
    </source>
</evidence>
<comment type="catalytic activity">
    <reaction evidence="2">
        <text>(sulfur carrier)-H + L-cysteine = (sulfur carrier)-SH + L-alanine</text>
        <dbReference type="Rhea" id="RHEA:43892"/>
        <dbReference type="Rhea" id="RHEA-COMP:14737"/>
        <dbReference type="Rhea" id="RHEA-COMP:14739"/>
        <dbReference type="ChEBI" id="CHEBI:29917"/>
        <dbReference type="ChEBI" id="CHEBI:35235"/>
        <dbReference type="ChEBI" id="CHEBI:57972"/>
        <dbReference type="ChEBI" id="CHEBI:64428"/>
        <dbReference type="EC" id="2.8.1.7"/>
    </reaction>
</comment>
<dbReference type="SUPFAM" id="SSF53383">
    <property type="entry name" value="PLP-dependent transferases"/>
    <property type="match status" value="1"/>
</dbReference>
<dbReference type="PANTHER" id="PTHR11601">
    <property type="entry name" value="CYSTEINE DESULFURYLASE FAMILY MEMBER"/>
    <property type="match status" value="1"/>
</dbReference>
<proteinExistence type="predicted"/>
<dbReference type="Gene3D" id="3.90.1150.10">
    <property type="entry name" value="Aspartate Aminotransferase, domain 1"/>
    <property type="match status" value="1"/>
</dbReference>
<sequence length="77" mass="7874">TQVAALDLAGVAVSAGSACSSGKVRRSHVLEAMGLPGDLAESAIRISLGPATDAEAIERCVAAWADLSRRRRSRAVA</sequence>
<feature type="non-terminal residue" evidence="3">
    <location>
        <position position="1"/>
    </location>
</feature>
<evidence type="ECO:0008006" key="5">
    <source>
        <dbReference type="Google" id="ProtNLM"/>
    </source>
</evidence>